<feature type="transmembrane region" description="Helical" evidence="1">
    <location>
        <begin position="29"/>
        <end position="47"/>
    </location>
</feature>
<dbReference type="AlphaFoldDB" id="A0A517Y4Y2"/>
<sequence length="415" mass="46800">MTASPDSASPEHETPSHAPLTIAHRISRVILPLFLLALMLGAYRLVIIKPQVARVEPAKNDPWMITPRFAEPRVATDEQLVAVLNRVKPPMAKEAMTNNFVHALRLWGPKADFHDEKVVSGHDLQQYFLDDQVFRKFAGEKAAPLFYRGRDGLEVRSFDEQLKHRDSSSYHTDDLLATFAESGLPLTTPIVMRNDEATIGELLNDSLMRFHLERLEYEWTAIVFARYVFPLRQWKNKYGGRIDVNELVKELVAAPLDAGPCNGLHRLEALAVLYRIDEEVHALQPRTKRAMLQYMKRVSDLLVAAQAPDGSWSRSWPAGAAALEDKSASLHDKLLVTGHQLEWLAYAPDDVQPPRETIVRGSQWLVRTLTEMDEKELLSAYGPYTHAARALCLWRGVEPYVAWQAGQTPSKANGG</sequence>
<keyword evidence="3" id="KW-1185">Reference proteome</keyword>
<dbReference type="Proteomes" id="UP000315017">
    <property type="component" value="Chromosome"/>
</dbReference>
<protein>
    <submittedName>
        <fullName evidence="2">Uncharacterized protein</fullName>
    </submittedName>
</protein>
<dbReference type="RefSeq" id="WP_145083991.1">
    <property type="nucleotide sequence ID" value="NZ_CP036274.1"/>
</dbReference>
<reference evidence="2 3" key="1">
    <citation type="submission" date="2019-02" db="EMBL/GenBank/DDBJ databases">
        <title>Deep-cultivation of Planctomycetes and their phenomic and genomic characterization uncovers novel biology.</title>
        <authorList>
            <person name="Wiegand S."/>
            <person name="Jogler M."/>
            <person name="Boedeker C."/>
            <person name="Pinto D."/>
            <person name="Vollmers J."/>
            <person name="Rivas-Marin E."/>
            <person name="Kohn T."/>
            <person name="Peeters S.H."/>
            <person name="Heuer A."/>
            <person name="Rast P."/>
            <person name="Oberbeckmann S."/>
            <person name="Bunk B."/>
            <person name="Jeske O."/>
            <person name="Meyerdierks A."/>
            <person name="Storesund J.E."/>
            <person name="Kallscheuer N."/>
            <person name="Luecker S."/>
            <person name="Lage O.M."/>
            <person name="Pohl T."/>
            <person name="Merkel B.J."/>
            <person name="Hornburger P."/>
            <person name="Mueller R.-W."/>
            <person name="Bruemmer F."/>
            <person name="Labrenz M."/>
            <person name="Spormann A.M."/>
            <person name="Op den Camp H."/>
            <person name="Overmann J."/>
            <person name="Amann R."/>
            <person name="Jetten M.S.M."/>
            <person name="Mascher T."/>
            <person name="Medema M.H."/>
            <person name="Devos D.P."/>
            <person name="Kaster A.-K."/>
            <person name="Ovreas L."/>
            <person name="Rohde M."/>
            <person name="Galperin M.Y."/>
            <person name="Jogler C."/>
        </authorList>
    </citation>
    <scope>NUCLEOTIDE SEQUENCE [LARGE SCALE GENOMIC DNA]</scope>
    <source>
        <strain evidence="2 3">ETA_A8</strain>
    </source>
</reference>
<dbReference type="InterPro" id="IPR008930">
    <property type="entry name" value="Terpenoid_cyclase/PrenylTrfase"/>
</dbReference>
<keyword evidence="1" id="KW-0472">Membrane</keyword>
<evidence type="ECO:0000313" key="2">
    <source>
        <dbReference type="EMBL" id="QDU25287.1"/>
    </source>
</evidence>
<dbReference type="OrthoDB" id="208668at2"/>
<accession>A0A517Y4Y2</accession>
<gene>
    <name evidence="2" type="ORF">ETAA8_03510</name>
</gene>
<dbReference type="EMBL" id="CP036274">
    <property type="protein sequence ID" value="QDU25287.1"/>
    <property type="molecule type" value="Genomic_DNA"/>
</dbReference>
<evidence type="ECO:0000256" key="1">
    <source>
        <dbReference type="SAM" id="Phobius"/>
    </source>
</evidence>
<keyword evidence="1" id="KW-1133">Transmembrane helix</keyword>
<organism evidence="2 3">
    <name type="scientific">Anatilimnocola aggregata</name>
    <dbReference type="NCBI Taxonomy" id="2528021"/>
    <lineage>
        <taxon>Bacteria</taxon>
        <taxon>Pseudomonadati</taxon>
        <taxon>Planctomycetota</taxon>
        <taxon>Planctomycetia</taxon>
        <taxon>Pirellulales</taxon>
        <taxon>Pirellulaceae</taxon>
        <taxon>Anatilimnocola</taxon>
    </lineage>
</organism>
<dbReference type="KEGG" id="aagg:ETAA8_03510"/>
<proteinExistence type="predicted"/>
<evidence type="ECO:0000313" key="3">
    <source>
        <dbReference type="Proteomes" id="UP000315017"/>
    </source>
</evidence>
<keyword evidence="1" id="KW-0812">Transmembrane</keyword>
<name>A0A517Y4Y2_9BACT</name>
<dbReference type="SUPFAM" id="SSF48239">
    <property type="entry name" value="Terpenoid cyclases/Protein prenyltransferases"/>
    <property type="match status" value="1"/>
</dbReference>